<dbReference type="EMBL" id="CP093326">
    <property type="protein sequence ID" value="UNK47585.1"/>
    <property type="molecule type" value="Genomic_DNA"/>
</dbReference>
<reference evidence="3 4" key="1">
    <citation type="submission" date="2022-03" db="EMBL/GenBank/DDBJ databases">
        <title>Isotopic signatures of nitrous oxide derived from detoxification processes.</title>
        <authorList>
            <person name="Behrendt U."/>
            <person name="Buchen C."/>
            <person name="Well R."/>
            <person name="Ulrich A."/>
            <person name="Rohe L."/>
            <person name="Kolb S."/>
            <person name="Schloter M."/>
            <person name="Horn M.A."/>
            <person name="Augustin J."/>
        </authorList>
    </citation>
    <scope>NUCLEOTIDE SEQUENCE [LARGE SCALE GENOMIC DNA]</scope>
    <source>
        <strain evidence="3 4">S4-C24</strain>
    </source>
</reference>
<feature type="domain" description="Spore protein YkvP/CgeB glycosyl transferase-like" evidence="2">
    <location>
        <begin position="140"/>
        <end position="287"/>
    </location>
</feature>
<keyword evidence="3" id="KW-0328">Glycosyltransferase</keyword>
<dbReference type="InterPro" id="IPR055259">
    <property type="entry name" value="YkvP/CgeB_Glyco_trans-like"/>
</dbReference>
<dbReference type="RefSeq" id="WP_241915308.1">
    <property type="nucleotide sequence ID" value="NZ_CP093326.1"/>
</dbReference>
<evidence type="ECO:0000313" key="3">
    <source>
        <dbReference type="EMBL" id="UNK47585.1"/>
    </source>
</evidence>
<protein>
    <submittedName>
        <fullName evidence="3">Glycosyltransferase</fullName>
        <ecNumber evidence="3">2.4.-.-</ecNumber>
    </submittedName>
</protein>
<proteinExistence type="predicted"/>
<evidence type="ECO:0000256" key="1">
    <source>
        <dbReference type="ARBA" id="ARBA00022679"/>
    </source>
</evidence>
<name>A0ABY3WEE9_9MICC</name>
<dbReference type="EC" id="2.4.-.-" evidence="3"/>
<dbReference type="Proteomes" id="UP000829069">
    <property type="component" value="Chromosome"/>
</dbReference>
<dbReference type="SUPFAM" id="SSF53756">
    <property type="entry name" value="UDP-Glycosyltransferase/glycogen phosphorylase"/>
    <property type="match status" value="2"/>
</dbReference>
<evidence type="ECO:0000313" key="4">
    <source>
        <dbReference type="Proteomes" id="UP000829069"/>
    </source>
</evidence>
<gene>
    <name evidence="3" type="ORF">MNQ99_08490</name>
</gene>
<organism evidence="3 4">
    <name type="scientific">Arthrobacter sulfonylureivorans</name>
    <dbReference type="NCBI Taxonomy" id="2486855"/>
    <lineage>
        <taxon>Bacteria</taxon>
        <taxon>Bacillati</taxon>
        <taxon>Actinomycetota</taxon>
        <taxon>Actinomycetes</taxon>
        <taxon>Micrococcales</taxon>
        <taxon>Micrococcaceae</taxon>
        <taxon>Arthrobacter</taxon>
    </lineage>
</organism>
<dbReference type="Pfam" id="PF13524">
    <property type="entry name" value="Glyco_trans_1_2"/>
    <property type="match status" value="1"/>
</dbReference>
<dbReference type="Gene3D" id="3.40.50.2000">
    <property type="entry name" value="Glycogen Phosphorylase B"/>
    <property type="match status" value="3"/>
</dbReference>
<accession>A0ABY3WEE9</accession>
<keyword evidence="4" id="KW-1185">Reference proteome</keyword>
<sequence>MKAARILNKTQSYDVIVVRGFDIAVKMLERPWLLKKSWLYLTDIPQVLEDYSAEQREQIAQLALGAARIMCQTEELRSLWTHLVPNIDPGKLCTYAPLVPDFSPTSPPIADREMTAVYAGKFKPAWNTLEMAEQWTKLHPRIPSSRFRVFGDKFNADSPDFVLKMRTALNETVGLEWVGAISREELQEELRRTRVGLSWRAETMDSSLEFSTKLLEYGAAGCAAIVNRNSLHESLLGSDYPLYANSAREFLAKLELALTSDEVAQASADRLRTVATTHTFSNRVETVKKWLELSPQQPLPRAAVHEQPLNVLVAGHDLKFFHGLQHSLEASGDFKFHVDEWSGHAKHDSAQSKRKLARADIVFCEWALGNLEWYSHMRLPHQSLVARFHLQERALPYLARSKWDRIDHISYVSDIVRRQGQESFGFPENRTSVIPNYLDPERFYPKKKTGDAKYTLGLIGAVPSRKRLDRALDVLEILQASDTRYQLRVKGKHPLEYGWLLSRREELQFYRRVFMRLNSSPVLAHNVVFDPPGDDVNDWFTMVGHLLSPSDFESFHMAVGEALLAGTNPVVWDWQGAAEIWGDHLVVGDSSDAARRILAGENEQEIVLPAAYQASRVVEAWRETLIGLSGRPRRSQR</sequence>
<dbReference type="GO" id="GO:0016757">
    <property type="term" value="F:glycosyltransferase activity"/>
    <property type="evidence" value="ECO:0007669"/>
    <property type="project" value="UniProtKB-KW"/>
</dbReference>
<dbReference type="PANTHER" id="PTHR46401:SF2">
    <property type="entry name" value="GLYCOSYLTRANSFERASE WBBK-RELATED"/>
    <property type="match status" value="1"/>
</dbReference>
<keyword evidence="1 3" id="KW-0808">Transferase</keyword>
<evidence type="ECO:0000259" key="2">
    <source>
        <dbReference type="Pfam" id="PF13524"/>
    </source>
</evidence>
<dbReference type="PANTHER" id="PTHR46401">
    <property type="entry name" value="GLYCOSYLTRANSFERASE WBBK-RELATED"/>
    <property type="match status" value="1"/>
</dbReference>